<protein>
    <recommendedName>
        <fullName evidence="5">Mid2 domain-containing protein</fullName>
    </recommendedName>
</protein>
<gene>
    <name evidence="3" type="ORF">BJX68DRAFT_264376</name>
</gene>
<evidence type="ECO:0000313" key="4">
    <source>
        <dbReference type="Proteomes" id="UP001610444"/>
    </source>
</evidence>
<feature type="region of interest" description="Disordered" evidence="1">
    <location>
        <begin position="1"/>
        <end position="98"/>
    </location>
</feature>
<evidence type="ECO:0000313" key="3">
    <source>
        <dbReference type="EMBL" id="KAL2855234.1"/>
    </source>
</evidence>
<keyword evidence="2" id="KW-0472">Membrane</keyword>
<evidence type="ECO:0000256" key="1">
    <source>
        <dbReference type="SAM" id="MobiDB-lite"/>
    </source>
</evidence>
<name>A0ABR4KSH0_9EURO</name>
<sequence length="364" mass="37858">MDSPEETQQVDSTTDNPLPAPLTVSGTDTIGIPQPVDPTSTTTDDVPSTGTTTTTITITDTDTQGPPTTTETTTTDTNTDTSSTSTSTSTSSSTNNPRTTEIPMIAAMFPNQAVLSDLGGSVSAVSAGETIIVLDCLPGVTSPCGGLAEPITITTGTSTFDYTAVYATASDGAEIVGCDITPLVQIDCTTSYTRQTSEDAAATAISATSEVSQAGISYETITITAGIDLLPTETYVTTDYGWIIAYTGPAQPTDEPDPDSGSSKAWIAGPVVGGIVGLLLILGAIWFWMRRRKANGKRGVESNVETAELEGAFGVKDVSKLDVNKSELPVREYATAELSAEERAELSGEGPRERGRGEVYELPP</sequence>
<feature type="transmembrane region" description="Helical" evidence="2">
    <location>
        <begin position="265"/>
        <end position="288"/>
    </location>
</feature>
<evidence type="ECO:0000256" key="2">
    <source>
        <dbReference type="SAM" id="Phobius"/>
    </source>
</evidence>
<feature type="compositionally biased region" description="Basic and acidic residues" evidence="1">
    <location>
        <begin position="340"/>
        <end position="364"/>
    </location>
</feature>
<keyword evidence="2" id="KW-0812">Transmembrane</keyword>
<dbReference type="EMBL" id="JBFXLR010000010">
    <property type="protein sequence ID" value="KAL2855234.1"/>
    <property type="molecule type" value="Genomic_DNA"/>
</dbReference>
<dbReference type="GeneID" id="98160110"/>
<proteinExistence type="predicted"/>
<organism evidence="3 4">
    <name type="scientific">Aspergillus pseudodeflectus</name>
    <dbReference type="NCBI Taxonomy" id="176178"/>
    <lineage>
        <taxon>Eukaryota</taxon>
        <taxon>Fungi</taxon>
        <taxon>Dikarya</taxon>
        <taxon>Ascomycota</taxon>
        <taxon>Pezizomycotina</taxon>
        <taxon>Eurotiomycetes</taxon>
        <taxon>Eurotiomycetidae</taxon>
        <taxon>Eurotiales</taxon>
        <taxon>Aspergillaceae</taxon>
        <taxon>Aspergillus</taxon>
        <taxon>Aspergillus subgen. Nidulantes</taxon>
    </lineage>
</organism>
<comment type="caution">
    <text evidence="3">The sequence shown here is derived from an EMBL/GenBank/DDBJ whole genome shotgun (WGS) entry which is preliminary data.</text>
</comment>
<keyword evidence="2" id="KW-1133">Transmembrane helix</keyword>
<dbReference type="RefSeq" id="XP_070901890.1">
    <property type="nucleotide sequence ID" value="XM_071044946.1"/>
</dbReference>
<accession>A0ABR4KSH0</accession>
<feature type="region of interest" description="Disordered" evidence="1">
    <location>
        <begin position="339"/>
        <end position="364"/>
    </location>
</feature>
<dbReference type="Proteomes" id="UP001610444">
    <property type="component" value="Unassembled WGS sequence"/>
</dbReference>
<feature type="compositionally biased region" description="Polar residues" evidence="1">
    <location>
        <begin position="1"/>
        <end position="16"/>
    </location>
</feature>
<evidence type="ECO:0008006" key="5">
    <source>
        <dbReference type="Google" id="ProtNLM"/>
    </source>
</evidence>
<feature type="compositionally biased region" description="Low complexity" evidence="1">
    <location>
        <begin position="33"/>
        <end position="98"/>
    </location>
</feature>
<keyword evidence="4" id="KW-1185">Reference proteome</keyword>
<reference evidence="3 4" key="1">
    <citation type="submission" date="2024-07" db="EMBL/GenBank/DDBJ databases">
        <title>Section-level genome sequencing and comparative genomics of Aspergillus sections Usti and Cavernicolus.</title>
        <authorList>
            <consortium name="Lawrence Berkeley National Laboratory"/>
            <person name="Nybo J.L."/>
            <person name="Vesth T.C."/>
            <person name="Theobald S."/>
            <person name="Frisvad J.C."/>
            <person name="Larsen T.O."/>
            <person name="Kjaerboelling I."/>
            <person name="Rothschild-Mancinelli K."/>
            <person name="Lyhne E.K."/>
            <person name="Kogle M.E."/>
            <person name="Barry K."/>
            <person name="Clum A."/>
            <person name="Na H."/>
            <person name="Ledsgaard L."/>
            <person name="Lin J."/>
            <person name="Lipzen A."/>
            <person name="Kuo A."/>
            <person name="Riley R."/>
            <person name="Mondo S."/>
            <person name="LaButti K."/>
            <person name="Haridas S."/>
            <person name="Pangalinan J."/>
            <person name="Salamov A.A."/>
            <person name="Simmons B.A."/>
            <person name="Magnuson J.K."/>
            <person name="Chen J."/>
            <person name="Drula E."/>
            <person name="Henrissat B."/>
            <person name="Wiebenga A."/>
            <person name="Lubbers R.J."/>
            <person name="Gomes A.C."/>
            <person name="Macurrencykelacurrency M.R."/>
            <person name="Stajich J."/>
            <person name="Grigoriev I.V."/>
            <person name="Mortensen U.H."/>
            <person name="De vries R.P."/>
            <person name="Baker S.E."/>
            <person name="Andersen M.R."/>
        </authorList>
    </citation>
    <scope>NUCLEOTIDE SEQUENCE [LARGE SCALE GENOMIC DNA]</scope>
    <source>
        <strain evidence="3 4">CBS 756.74</strain>
    </source>
</reference>